<keyword evidence="1 5" id="KW-0489">Methyltransferase</keyword>
<evidence type="ECO:0000313" key="5">
    <source>
        <dbReference type="EMBL" id="MCE7006294.1"/>
    </source>
</evidence>
<keyword evidence="3" id="KW-0949">S-adenosyl-L-methionine</keyword>
<gene>
    <name evidence="5" type="ORF">LWC34_26140</name>
</gene>
<organism evidence="5 6">
    <name type="scientific">Kibdelosporangium philippinense</name>
    <dbReference type="NCBI Taxonomy" id="211113"/>
    <lineage>
        <taxon>Bacteria</taxon>
        <taxon>Bacillati</taxon>
        <taxon>Actinomycetota</taxon>
        <taxon>Actinomycetes</taxon>
        <taxon>Pseudonocardiales</taxon>
        <taxon>Pseudonocardiaceae</taxon>
        <taxon>Kibdelosporangium</taxon>
    </lineage>
</organism>
<dbReference type="Pfam" id="PF13649">
    <property type="entry name" value="Methyltransf_25"/>
    <property type="match status" value="1"/>
</dbReference>
<dbReference type="Proteomes" id="UP001521150">
    <property type="component" value="Unassembled WGS sequence"/>
</dbReference>
<sequence length="234" mass="25320">MTDFQPEDFDFEAAYLHGDMDALPWVIGRPQPLVVALAAQMTGSVLDVGCGTGDNAIYLAQQGLSVTGIDASASAISMAASRAHDAGVSVRFEVGDATELAGYEGAFDTIVDSALYHCLMPGQKVAYVSALHRAARPGARLHLICFADTLPPAFPESFRVYEHDLRAIVGAKWTISRLERAFYTTSQHRDRLAQAVREMTERDDVTVADLGELPADENGNLLLPVWQLAATRNP</sequence>
<dbReference type="GO" id="GO:0008168">
    <property type="term" value="F:methyltransferase activity"/>
    <property type="evidence" value="ECO:0007669"/>
    <property type="project" value="UniProtKB-KW"/>
</dbReference>
<dbReference type="EMBL" id="JAJVCN010000002">
    <property type="protein sequence ID" value="MCE7006294.1"/>
    <property type="molecule type" value="Genomic_DNA"/>
</dbReference>
<dbReference type="CDD" id="cd02440">
    <property type="entry name" value="AdoMet_MTases"/>
    <property type="match status" value="1"/>
</dbReference>
<dbReference type="PANTHER" id="PTHR43464">
    <property type="entry name" value="METHYLTRANSFERASE"/>
    <property type="match status" value="1"/>
</dbReference>
<protein>
    <submittedName>
        <fullName evidence="5">Class I SAM-dependent methyltransferase</fullName>
    </submittedName>
</protein>
<dbReference type="SUPFAM" id="SSF53335">
    <property type="entry name" value="S-adenosyl-L-methionine-dependent methyltransferases"/>
    <property type="match status" value="1"/>
</dbReference>
<evidence type="ECO:0000256" key="1">
    <source>
        <dbReference type="ARBA" id="ARBA00022603"/>
    </source>
</evidence>
<feature type="domain" description="Methyltransferase" evidence="4">
    <location>
        <begin position="45"/>
        <end position="138"/>
    </location>
</feature>
<dbReference type="RefSeq" id="WP_233727792.1">
    <property type="nucleotide sequence ID" value="NZ_JAJVCN010000002.1"/>
</dbReference>
<comment type="caution">
    <text evidence="5">The sequence shown here is derived from an EMBL/GenBank/DDBJ whole genome shotgun (WGS) entry which is preliminary data.</text>
</comment>
<accession>A0ABS8ZG81</accession>
<name>A0ABS8ZG81_9PSEU</name>
<dbReference type="InterPro" id="IPR041698">
    <property type="entry name" value="Methyltransf_25"/>
</dbReference>
<dbReference type="PANTHER" id="PTHR43464:SF19">
    <property type="entry name" value="UBIQUINONE BIOSYNTHESIS O-METHYLTRANSFERASE, MITOCHONDRIAL"/>
    <property type="match status" value="1"/>
</dbReference>
<keyword evidence="2" id="KW-0808">Transferase</keyword>
<evidence type="ECO:0000256" key="2">
    <source>
        <dbReference type="ARBA" id="ARBA00022679"/>
    </source>
</evidence>
<dbReference type="Gene3D" id="3.40.50.150">
    <property type="entry name" value="Vaccinia Virus protein VP39"/>
    <property type="match status" value="1"/>
</dbReference>
<reference evidence="5 6" key="1">
    <citation type="submission" date="2021-12" db="EMBL/GenBank/DDBJ databases">
        <title>Genome sequence of Kibdelosporangium philippinense ATCC 49844.</title>
        <authorList>
            <person name="Fedorov E.A."/>
            <person name="Omeragic M."/>
            <person name="Shalygina K.F."/>
            <person name="Maclea K.S."/>
        </authorList>
    </citation>
    <scope>NUCLEOTIDE SEQUENCE [LARGE SCALE GENOMIC DNA]</scope>
    <source>
        <strain evidence="5 6">ATCC 49844</strain>
    </source>
</reference>
<keyword evidence="6" id="KW-1185">Reference proteome</keyword>
<evidence type="ECO:0000256" key="3">
    <source>
        <dbReference type="ARBA" id="ARBA00022691"/>
    </source>
</evidence>
<evidence type="ECO:0000313" key="6">
    <source>
        <dbReference type="Proteomes" id="UP001521150"/>
    </source>
</evidence>
<evidence type="ECO:0000259" key="4">
    <source>
        <dbReference type="Pfam" id="PF13649"/>
    </source>
</evidence>
<proteinExistence type="predicted"/>
<dbReference type="InterPro" id="IPR029063">
    <property type="entry name" value="SAM-dependent_MTases_sf"/>
</dbReference>
<dbReference type="GO" id="GO:0032259">
    <property type="term" value="P:methylation"/>
    <property type="evidence" value="ECO:0007669"/>
    <property type="project" value="UniProtKB-KW"/>
</dbReference>